<dbReference type="SUPFAM" id="SSF56954">
    <property type="entry name" value="Outer membrane efflux proteins (OEP)"/>
    <property type="match status" value="1"/>
</dbReference>
<organism evidence="8 9">
    <name type="scientific">Vibrio ziniensis</name>
    <dbReference type="NCBI Taxonomy" id="2711221"/>
    <lineage>
        <taxon>Bacteria</taxon>
        <taxon>Pseudomonadati</taxon>
        <taxon>Pseudomonadota</taxon>
        <taxon>Gammaproteobacteria</taxon>
        <taxon>Vibrionales</taxon>
        <taxon>Vibrionaceae</taxon>
        <taxon>Vibrio</taxon>
    </lineage>
</organism>
<keyword evidence="4" id="KW-1134">Transmembrane beta strand</keyword>
<keyword evidence="7" id="KW-0998">Cell outer membrane</keyword>
<accession>A0A6G7CHR4</accession>
<evidence type="ECO:0000313" key="8">
    <source>
        <dbReference type="EMBL" id="QIH41578.1"/>
    </source>
</evidence>
<comment type="subcellular location">
    <subcellularLocation>
        <location evidence="1">Cell outer membrane</location>
    </subcellularLocation>
</comment>
<dbReference type="Proteomes" id="UP000503003">
    <property type="component" value="Chromosome 1"/>
</dbReference>
<evidence type="ECO:0000256" key="3">
    <source>
        <dbReference type="ARBA" id="ARBA00022448"/>
    </source>
</evidence>
<evidence type="ECO:0000256" key="1">
    <source>
        <dbReference type="ARBA" id="ARBA00004442"/>
    </source>
</evidence>
<evidence type="ECO:0000256" key="2">
    <source>
        <dbReference type="ARBA" id="ARBA00007613"/>
    </source>
</evidence>
<dbReference type="NCBIfam" id="TIGR01844">
    <property type="entry name" value="type_I_sec_TolC"/>
    <property type="match status" value="1"/>
</dbReference>
<comment type="similarity">
    <text evidence="2">Belongs to the outer membrane factor (OMF) (TC 1.B.17) family.</text>
</comment>
<evidence type="ECO:0000256" key="4">
    <source>
        <dbReference type="ARBA" id="ARBA00022452"/>
    </source>
</evidence>
<name>A0A6G7CHR4_9VIBR</name>
<dbReference type="KEGG" id="vzi:G5S32_06080"/>
<dbReference type="GO" id="GO:0009279">
    <property type="term" value="C:cell outer membrane"/>
    <property type="evidence" value="ECO:0007669"/>
    <property type="project" value="UniProtKB-SubCell"/>
</dbReference>
<keyword evidence="6" id="KW-0472">Membrane</keyword>
<dbReference type="GO" id="GO:1990281">
    <property type="term" value="C:efflux pump complex"/>
    <property type="evidence" value="ECO:0007669"/>
    <property type="project" value="TreeGrafter"/>
</dbReference>
<dbReference type="RefSeq" id="WP_165311172.1">
    <property type="nucleotide sequence ID" value="NZ_CP049331.1"/>
</dbReference>
<evidence type="ECO:0000256" key="5">
    <source>
        <dbReference type="ARBA" id="ARBA00022692"/>
    </source>
</evidence>
<reference evidence="8 9" key="1">
    <citation type="submission" date="2020-02" db="EMBL/GenBank/DDBJ databases">
        <title>A complete genome of a marine bacterium Vibrio sp. ZWAL4003 isolated from the mangrove sediment with the ability to degrade polysaccharides.</title>
        <authorList>
            <person name="Wu J."/>
            <person name="Qu W."/>
            <person name="Zeng R."/>
        </authorList>
    </citation>
    <scope>NUCLEOTIDE SEQUENCE [LARGE SCALE GENOMIC DNA]</scope>
    <source>
        <strain evidence="8 9">ZWAL4003</strain>
    </source>
</reference>
<dbReference type="InterPro" id="IPR010130">
    <property type="entry name" value="T1SS_OMP_TolC"/>
</dbReference>
<dbReference type="InterPro" id="IPR003423">
    <property type="entry name" value="OMP_efflux"/>
</dbReference>
<keyword evidence="5" id="KW-0812">Transmembrane</keyword>
<evidence type="ECO:0000313" key="9">
    <source>
        <dbReference type="Proteomes" id="UP000503003"/>
    </source>
</evidence>
<dbReference type="PANTHER" id="PTHR30026:SF22">
    <property type="entry name" value="OUTER MEMBRANE EFFLUX PROTEIN"/>
    <property type="match status" value="1"/>
</dbReference>
<evidence type="ECO:0000256" key="6">
    <source>
        <dbReference type="ARBA" id="ARBA00023136"/>
    </source>
</evidence>
<keyword evidence="9" id="KW-1185">Reference proteome</keyword>
<dbReference type="Pfam" id="PF02321">
    <property type="entry name" value="OEP"/>
    <property type="match status" value="2"/>
</dbReference>
<dbReference type="Gene3D" id="1.20.1600.10">
    <property type="entry name" value="Outer membrane efflux proteins (OEP)"/>
    <property type="match status" value="1"/>
</dbReference>
<dbReference type="AlphaFoldDB" id="A0A6G7CHR4"/>
<sequence length="446" mass="49740">MSFLMEFILKGFPIRTLIWLSVSLAGSVSAQTLEQAVSLTLASNPELKSAFNQYKSRLSDSNSSSGAYLPKIDLDAGIGYEGINPASSTGNPDTEMTRKDASITLTQLIWDGSSTLNNMDRTAAEAESDRYQLLSDASNKALEVTNVYLEATKAYEVLVLSEKNLATHKEIYRDIKKRADSGVGSIADVTQVEARIAKAMGNLLAAQNNLYDTHTQFRRLVGQEPLGLTFPRADSTAIPNTVEEALKKAFNEHPVIKVAQTDVDAARFQYKQSKAPYYPTISFEASQSWYDDADGNKGSSDELTAMVRLRYNIYNGGSDSDQSESAAYQLNKAKDLRENTFRSVEEGLRLSWSALDLTLQQKEFLSDHVDSTSQTVASYRKQYLIGQRTLLDLLNTENELFQARKDYLDAKYAEQYAKYRVMNSTGNLLDALRVDVAPEWIEKVKY</sequence>
<proteinExistence type="inferred from homology"/>
<dbReference type="PANTHER" id="PTHR30026">
    <property type="entry name" value="OUTER MEMBRANE PROTEIN TOLC"/>
    <property type="match status" value="1"/>
</dbReference>
<evidence type="ECO:0000256" key="7">
    <source>
        <dbReference type="ARBA" id="ARBA00023237"/>
    </source>
</evidence>
<protein>
    <submittedName>
        <fullName evidence="8">TolC family outer membrane protein</fullName>
    </submittedName>
</protein>
<gene>
    <name evidence="8" type="ORF">G5S32_06080</name>
</gene>
<dbReference type="InterPro" id="IPR051906">
    <property type="entry name" value="TolC-like"/>
</dbReference>
<keyword evidence="3" id="KW-0813">Transport</keyword>
<dbReference type="GO" id="GO:0015288">
    <property type="term" value="F:porin activity"/>
    <property type="evidence" value="ECO:0007669"/>
    <property type="project" value="TreeGrafter"/>
</dbReference>
<dbReference type="EMBL" id="CP049331">
    <property type="protein sequence ID" value="QIH41578.1"/>
    <property type="molecule type" value="Genomic_DNA"/>
</dbReference>
<dbReference type="GO" id="GO:0015562">
    <property type="term" value="F:efflux transmembrane transporter activity"/>
    <property type="evidence" value="ECO:0007669"/>
    <property type="project" value="InterPro"/>
</dbReference>